<dbReference type="GO" id="GO:0003755">
    <property type="term" value="F:peptidyl-prolyl cis-trans isomerase activity"/>
    <property type="evidence" value="ECO:0007669"/>
    <property type="project" value="UniProtKB-KW"/>
</dbReference>
<evidence type="ECO:0000256" key="5">
    <source>
        <dbReference type="SAM" id="MobiDB-lite"/>
    </source>
</evidence>
<gene>
    <name evidence="8" type="ORF">SAMN05443639_110229</name>
</gene>
<dbReference type="Gene3D" id="1.10.3120.10">
    <property type="entry name" value="Trigger factor, C-terminal domain"/>
    <property type="match status" value="1"/>
</dbReference>
<dbReference type="EMBL" id="FOIJ01000010">
    <property type="protein sequence ID" value="SEU23286.1"/>
    <property type="molecule type" value="Genomic_DNA"/>
</dbReference>
<reference evidence="9" key="1">
    <citation type="submission" date="2016-10" db="EMBL/GenBank/DDBJ databases">
        <authorList>
            <person name="Varghese N."/>
            <person name="Submissions S."/>
        </authorList>
    </citation>
    <scope>NUCLEOTIDE SEQUENCE [LARGE SCALE GENOMIC DNA]</scope>
    <source>
        <strain evidence="9">DSM 16858</strain>
    </source>
</reference>
<organism evidence="8 9">
    <name type="scientific">Stigmatella erecta</name>
    <dbReference type="NCBI Taxonomy" id="83460"/>
    <lineage>
        <taxon>Bacteria</taxon>
        <taxon>Pseudomonadati</taxon>
        <taxon>Myxococcota</taxon>
        <taxon>Myxococcia</taxon>
        <taxon>Myxococcales</taxon>
        <taxon>Cystobacterineae</taxon>
        <taxon>Archangiaceae</taxon>
        <taxon>Stigmatella</taxon>
    </lineage>
</organism>
<dbReference type="Pfam" id="PF00254">
    <property type="entry name" value="FKBP_C"/>
    <property type="match status" value="1"/>
</dbReference>
<evidence type="ECO:0000313" key="8">
    <source>
        <dbReference type="EMBL" id="SEU23286.1"/>
    </source>
</evidence>
<dbReference type="InterPro" id="IPR037041">
    <property type="entry name" value="Trigger_fac_C_sf"/>
</dbReference>
<name>A0A1I0KFP8_9BACT</name>
<dbReference type="Pfam" id="PF05698">
    <property type="entry name" value="Trigger_C"/>
    <property type="match status" value="1"/>
</dbReference>
<accession>A0A1I0KFP8</accession>
<keyword evidence="9" id="KW-1185">Reference proteome</keyword>
<evidence type="ECO:0000256" key="2">
    <source>
        <dbReference type="ARBA" id="ARBA00013194"/>
    </source>
</evidence>
<sequence>MAQKPSSQPMVSSEEAAMRRRVEQSAAARALATGGVELPKVQPPSLENLEVTVPRATAPSRDALLERYHELRREHARRRQRSPGEPAALGDEVVLDILGFAHGQPIPGSARLRLRLELAPRPVLPGLFEGMVGLRVGDSTRLLITLPPGYPVEGLRGAKAEFLVMLHEAWELTFLPEDSAEFFTQMGRGMTLEEVMHSIAEELEEQLSDELWLEAEQRVLDEVAERTQVELPASLIDEELRRAWGRGEGRTLISLNTPLEHQEFSLQAWLADDFQRQDAVRRLRVSLGLQALIESGQLQVTADDLHGLLDRIASDLGLSSSEVKAALKEDRGAARTVAQTALHLKAVEYVMDRARIHFEGAEEGRAQLGKA</sequence>
<feature type="region of interest" description="Disordered" evidence="5">
    <location>
        <begin position="1"/>
        <end position="26"/>
    </location>
</feature>
<feature type="compositionally biased region" description="Polar residues" evidence="5">
    <location>
        <begin position="1"/>
        <end position="11"/>
    </location>
</feature>
<dbReference type="GO" id="GO:0015031">
    <property type="term" value="P:protein transport"/>
    <property type="evidence" value="ECO:0007669"/>
    <property type="project" value="InterPro"/>
</dbReference>
<feature type="domain" description="PPIase FKBP-type" evidence="6">
    <location>
        <begin position="87"/>
        <end position="164"/>
    </location>
</feature>
<evidence type="ECO:0000256" key="4">
    <source>
        <dbReference type="ARBA" id="ARBA00023235"/>
    </source>
</evidence>
<dbReference type="SUPFAM" id="SSF54534">
    <property type="entry name" value="FKBP-like"/>
    <property type="match status" value="1"/>
</dbReference>
<proteinExistence type="predicted"/>
<dbReference type="EC" id="5.2.1.8" evidence="2"/>
<keyword evidence="3" id="KW-0697">Rotamase</keyword>
<dbReference type="InterPro" id="IPR046357">
    <property type="entry name" value="PPIase_dom_sf"/>
</dbReference>
<dbReference type="InterPro" id="IPR027304">
    <property type="entry name" value="Trigger_fact/SurA_dom_sf"/>
</dbReference>
<evidence type="ECO:0000259" key="7">
    <source>
        <dbReference type="Pfam" id="PF05698"/>
    </source>
</evidence>
<dbReference type="GO" id="GO:0006457">
    <property type="term" value="P:protein folding"/>
    <property type="evidence" value="ECO:0007669"/>
    <property type="project" value="InterPro"/>
</dbReference>
<dbReference type="InterPro" id="IPR001179">
    <property type="entry name" value="PPIase_FKBP_dom"/>
</dbReference>
<dbReference type="SUPFAM" id="SSF109998">
    <property type="entry name" value="Triger factor/SurA peptide-binding domain-like"/>
    <property type="match status" value="1"/>
</dbReference>
<protein>
    <recommendedName>
        <fullName evidence="2">peptidylprolyl isomerase</fullName>
        <ecNumber evidence="2">5.2.1.8</ecNumber>
    </recommendedName>
</protein>
<comment type="catalytic activity">
    <reaction evidence="1">
        <text>[protein]-peptidylproline (omega=180) = [protein]-peptidylproline (omega=0)</text>
        <dbReference type="Rhea" id="RHEA:16237"/>
        <dbReference type="Rhea" id="RHEA-COMP:10747"/>
        <dbReference type="Rhea" id="RHEA-COMP:10748"/>
        <dbReference type="ChEBI" id="CHEBI:83833"/>
        <dbReference type="ChEBI" id="CHEBI:83834"/>
        <dbReference type="EC" id="5.2.1.8"/>
    </reaction>
</comment>
<evidence type="ECO:0000256" key="3">
    <source>
        <dbReference type="ARBA" id="ARBA00023110"/>
    </source>
</evidence>
<dbReference type="Gene3D" id="3.10.50.40">
    <property type="match status" value="1"/>
</dbReference>
<dbReference type="Proteomes" id="UP000199181">
    <property type="component" value="Unassembled WGS sequence"/>
</dbReference>
<dbReference type="InterPro" id="IPR008880">
    <property type="entry name" value="Trigger_fac_C"/>
</dbReference>
<keyword evidence="4" id="KW-0413">Isomerase</keyword>
<feature type="domain" description="Trigger factor C-terminal" evidence="7">
    <location>
        <begin position="191"/>
        <end position="351"/>
    </location>
</feature>
<evidence type="ECO:0000259" key="6">
    <source>
        <dbReference type="Pfam" id="PF00254"/>
    </source>
</evidence>
<dbReference type="AlphaFoldDB" id="A0A1I0KFP8"/>
<evidence type="ECO:0000313" key="9">
    <source>
        <dbReference type="Proteomes" id="UP000199181"/>
    </source>
</evidence>
<evidence type="ECO:0000256" key="1">
    <source>
        <dbReference type="ARBA" id="ARBA00000971"/>
    </source>
</evidence>